<reference evidence="1" key="1">
    <citation type="submission" date="2022-02" db="EMBL/GenBank/DDBJ databases">
        <title>Coral-associated bacteria.</title>
        <authorList>
            <person name="Tang K."/>
            <person name="Wang X."/>
        </authorList>
    </citation>
    <scope>NUCLEOTIDE SEQUENCE</scope>
    <source>
        <strain evidence="1">SCSIO 43006</strain>
    </source>
</reference>
<accession>A0ABY4VH12</accession>
<sequence>MSNIGHVEGWDTDKPFISDSLEATSFHWAAWTGIEDSTEGSYIQGLIELKNTGKFPILDAKVFLDLDDNGMTWDAYLCNSVGTPIEDGFVSYGHPIAPGETVKIKYWWGLKHVAGPTKCDFTVTVNMFPEYRVQVPRSSAHQSKTSIQAS</sequence>
<dbReference type="RefSeq" id="WP_252085917.1">
    <property type="nucleotide sequence ID" value="NZ_CP092418.1"/>
</dbReference>
<evidence type="ECO:0000313" key="1">
    <source>
        <dbReference type="EMBL" id="USD23572.1"/>
    </source>
</evidence>
<dbReference type="Proteomes" id="UP001055658">
    <property type="component" value="Chromosome"/>
</dbReference>
<keyword evidence="2" id="KW-1185">Reference proteome</keyword>
<organism evidence="1 2">
    <name type="scientific">Microbulbifer variabilis</name>
    <dbReference type="NCBI Taxonomy" id="266805"/>
    <lineage>
        <taxon>Bacteria</taxon>
        <taxon>Pseudomonadati</taxon>
        <taxon>Pseudomonadota</taxon>
        <taxon>Gammaproteobacteria</taxon>
        <taxon>Cellvibrionales</taxon>
        <taxon>Microbulbiferaceae</taxon>
        <taxon>Microbulbifer</taxon>
    </lineage>
</organism>
<evidence type="ECO:0000313" key="2">
    <source>
        <dbReference type="Proteomes" id="UP001055658"/>
    </source>
</evidence>
<proteinExistence type="predicted"/>
<dbReference type="EMBL" id="CP092418">
    <property type="protein sequence ID" value="USD23572.1"/>
    <property type="molecule type" value="Genomic_DNA"/>
</dbReference>
<name>A0ABY4VH12_9GAMM</name>
<gene>
    <name evidence="1" type="ORF">MJO52_10640</name>
</gene>
<protein>
    <submittedName>
        <fullName evidence="1">Uncharacterized protein</fullName>
    </submittedName>
</protein>